<keyword evidence="3 4" id="KW-0067">ATP-binding</keyword>
<dbReference type="InterPro" id="IPR008984">
    <property type="entry name" value="SMAD_FHA_dom_sf"/>
</dbReference>
<organism evidence="8 9">
    <name type="scientific">Vitrella brassicaformis (strain CCMP3155)</name>
    <dbReference type="NCBI Taxonomy" id="1169540"/>
    <lineage>
        <taxon>Eukaryota</taxon>
        <taxon>Sar</taxon>
        <taxon>Alveolata</taxon>
        <taxon>Colpodellida</taxon>
        <taxon>Vitrellaceae</taxon>
        <taxon>Vitrella</taxon>
    </lineage>
</organism>
<dbReference type="STRING" id="1169540.A0A0G4END3"/>
<gene>
    <name evidence="8" type="ORF">Vbra_20627</name>
</gene>
<comment type="subunit">
    <text evidence="1">Monomer.</text>
</comment>
<dbReference type="OrthoDB" id="407410at2759"/>
<evidence type="ECO:0000313" key="9">
    <source>
        <dbReference type="Proteomes" id="UP000041254"/>
    </source>
</evidence>
<evidence type="ECO:0000256" key="1">
    <source>
        <dbReference type="ARBA" id="ARBA00011245"/>
    </source>
</evidence>
<feature type="domain" description="Protein kinase" evidence="7">
    <location>
        <begin position="233"/>
        <end position="494"/>
    </location>
</feature>
<dbReference type="SUPFAM" id="SSF49879">
    <property type="entry name" value="SMAD/FHA domain"/>
    <property type="match status" value="1"/>
</dbReference>
<feature type="compositionally biased region" description="Gly residues" evidence="5">
    <location>
        <begin position="167"/>
        <end position="177"/>
    </location>
</feature>
<dbReference type="InterPro" id="IPR000719">
    <property type="entry name" value="Prot_kinase_dom"/>
</dbReference>
<dbReference type="SUPFAM" id="SSF56112">
    <property type="entry name" value="Protein kinase-like (PK-like)"/>
    <property type="match status" value="1"/>
</dbReference>
<dbReference type="Pfam" id="PF00069">
    <property type="entry name" value="Pkinase"/>
    <property type="match status" value="1"/>
</dbReference>
<dbReference type="VEuPathDB" id="CryptoDB:Vbra_20627"/>
<feature type="compositionally biased region" description="Pro residues" evidence="5">
    <location>
        <begin position="496"/>
        <end position="511"/>
    </location>
</feature>
<evidence type="ECO:0000256" key="3">
    <source>
        <dbReference type="ARBA" id="ARBA00022840"/>
    </source>
</evidence>
<dbReference type="InterPro" id="IPR011009">
    <property type="entry name" value="Kinase-like_dom_sf"/>
</dbReference>
<dbReference type="GO" id="GO:0005524">
    <property type="term" value="F:ATP binding"/>
    <property type="evidence" value="ECO:0007669"/>
    <property type="project" value="UniProtKB-UniRule"/>
</dbReference>
<sequence>MSKRTVDGIKSELYPSRLPCGPSADDQVMPDAAAIDGGSAAGAEQDVPAAAAAGGGGDIGVGGCVATQTQPNDTQDQGMQFIDDPIIAKLISLNPLFPTIYLRQKDPEKVVIGRSPYADCQIAHDKISGKHCTISRSKLSKGKYVWRIKDSSRNGTFLDGRRLMPAGSGGEGRGGDGSEILTNGAEISLIVNSVKAMSVQNHPDQQIKWAPVFCFMEVTPAEEPKPGSIHEDYAIGEELGSGHFSTVKFAIERATDTPVAIKQIDMCKFVQFKNKQKSNLDQFTELQVLENLHHENIIQLHKHYTDDRYLYLVFELAPGGDLLDFILDHGPIPEETTQRMFREICEGLAYLHRNNIVHRPENILMTEKSLDGRCKLTDFGLAKYSREKSVMRTFCGTPQYTAPEVFGTQDGRAAGYGKEVDLWSLGVILYVMLSATSPFDDDMLKQQICAGAYSLAHAQWQHISAQAKNLVTSLLQTNHERRLKIDGVLNHPFLSPPPAPAPVSPGIPKSPSPHAAVRSPDGSPAARRSKKRRSVLAHGVAFGDMEKHFMDFSQPTSQNDGQEEPAGAGRADEVPPEVYLKLENMSLTDVAYQGACRAKPKKPVEKEESGDSTTTEPREKQQQQQQQPNDHPMQNTDETPSQPPPAHHPDSSPITDSEMSVSPAAAALPGFTPSFGPGSAAAFQLPSDESPSQQQDGQAAAPAAAAASGGFGAECGAKLTHGPGVGSSRQAGGGGRGWRRGGRGKQASLDKWVVKQPKPKGK</sequence>
<evidence type="ECO:0008006" key="10">
    <source>
        <dbReference type="Google" id="ProtNLM"/>
    </source>
</evidence>
<evidence type="ECO:0000313" key="8">
    <source>
        <dbReference type="EMBL" id="CEL99347.1"/>
    </source>
</evidence>
<feature type="region of interest" description="Disordered" evidence="5">
    <location>
        <begin position="551"/>
        <end position="573"/>
    </location>
</feature>
<evidence type="ECO:0000256" key="4">
    <source>
        <dbReference type="PROSITE-ProRule" id="PRU10141"/>
    </source>
</evidence>
<name>A0A0G4END3_VITBC</name>
<reference evidence="8 9" key="1">
    <citation type="submission" date="2014-11" db="EMBL/GenBank/DDBJ databases">
        <authorList>
            <person name="Zhu J."/>
            <person name="Qi W."/>
            <person name="Song R."/>
        </authorList>
    </citation>
    <scope>NUCLEOTIDE SEQUENCE [LARGE SCALE GENOMIC DNA]</scope>
</reference>
<dbReference type="PROSITE" id="PS00107">
    <property type="entry name" value="PROTEIN_KINASE_ATP"/>
    <property type="match status" value="1"/>
</dbReference>
<dbReference type="Pfam" id="PF00498">
    <property type="entry name" value="FHA"/>
    <property type="match status" value="1"/>
</dbReference>
<evidence type="ECO:0000256" key="2">
    <source>
        <dbReference type="ARBA" id="ARBA00022741"/>
    </source>
</evidence>
<dbReference type="OMA" id="MFREICE"/>
<feature type="compositionally biased region" description="Low complexity" evidence="5">
    <location>
        <begin position="693"/>
        <end position="708"/>
    </location>
</feature>
<feature type="region of interest" description="Disordered" evidence="5">
    <location>
        <begin position="159"/>
        <end position="178"/>
    </location>
</feature>
<dbReference type="Gene3D" id="1.10.510.10">
    <property type="entry name" value="Transferase(Phosphotransferase) domain 1"/>
    <property type="match status" value="1"/>
</dbReference>
<dbReference type="PhylomeDB" id="A0A0G4END3"/>
<feature type="compositionally biased region" description="Polar residues" evidence="5">
    <location>
        <begin position="628"/>
        <end position="640"/>
    </location>
</feature>
<dbReference type="Gene3D" id="2.60.200.20">
    <property type="match status" value="1"/>
</dbReference>
<proteinExistence type="predicted"/>
<dbReference type="AlphaFoldDB" id="A0A0G4END3"/>
<protein>
    <recommendedName>
        <fullName evidence="10">CAMK/RAD53 protein kinase</fullName>
    </recommendedName>
</protein>
<evidence type="ECO:0000259" key="7">
    <source>
        <dbReference type="PROSITE" id="PS50011"/>
    </source>
</evidence>
<dbReference type="InterPro" id="IPR000253">
    <property type="entry name" value="FHA_dom"/>
</dbReference>
<feature type="region of interest" description="Disordered" evidence="5">
    <location>
        <begin position="496"/>
        <end position="535"/>
    </location>
</feature>
<keyword evidence="2 4" id="KW-0547">Nucleotide-binding</keyword>
<dbReference type="PROSITE" id="PS50011">
    <property type="entry name" value="PROTEIN_KINASE_DOM"/>
    <property type="match status" value="1"/>
</dbReference>
<keyword evidence="9" id="KW-1185">Reference proteome</keyword>
<dbReference type="CDD" id="cd05117">
    <property type="entry name" value="STKc_CAMK"/>
    <property type="match status" value="1"/>
</dbReference>
<dbReference type="PANTHER" id="PTHR24347">
    <property type="entry name" value="SERINE/THREONINE-PROTEIN KINASE"/>
    <property type="match status" value="1"/>
</dbReference>
<accession>A0A0G4END3</accession>
<dbReference type="PROSITE" id="PS50006">
    <property type="entry name" value="FHA_DOMAIN"/>
    <property type="match status" value="1"/>
</dbReference>
<dbReference type="InParanoid" id="A0A0G4END3"/>
<feature type="binding site" evidence="4">
    <location>
        <position position="262"/>
    </location>
    <ligand>
        <name>ATP</name>
        <dbReference type="ChEBI" id="CHEBI:30616"/>
    </ligand>
</feature>
<evidence type="ECO:0000259" key="6">
    <source>
        <dbReference type="PROSITE" id="PS50006"/>
    </source>
</evidence>
<dbReference type="GO" id="GO:0004672">
    <property type="term" value="F:protein kinase activity"/>
    <property type="evidence" value="ECO:0007669"/>
    <property type="project" value="InterPro"/>
</dbReference>
<feature type="domain" description="FHA" evidence="6">
    <location>
        <begin position="110"/>
        <end position="163"/>
    </location>
</feature>
<dbReference type="InterPro" id="IPR017441">
    <property type="entry name" value="Protein_kinase_ATP_BS"/>
</dbReference>
<evidence type="ECO:0000256" key="5">
    <source>
        <dbReference type="SAM" id="MobiDB-lite"/>
    </source>
</evidence>
<dbReference type="EMBL" id="CDMY01000278">
    <property type="protein sequence ID" value="CEL99347.1"/>
    <property type="molecule type" value="Genomic_DNA"/>
</dbReference>
<feature type="region of interest" description="Disordered" evidence="5">
    <location>
        <begin position="595"/>
        <end position="762"/>
    </location>
</feature>
<dbReference type="SMART" id="SM00240">
    <property type="entry name" value="FHA"/>
    <property type="match status" value="1"/>
</dbReference>
<dbReference type="Proteomes" id="UP000041254">
    <property type="component" value="Unassembled WGS sequence"/>
</dbReference>
<dbReference type="FunFam" id="3.30.200.20:FF:000042">
    <property type="entry name" value="Aurora kinase A"/>
    <property type="match status" value="1"/>
</dbReference>
<dbReference type="FunFam" id="1.10.510.10:FF:000571">
    <property type="entry name" value="Maternal embryonic leucine zipper kinase"/>
    <property type="match status" value="1"/>
</dbReference>